<dbReference type="GO" id="GO:0005773">
    <property type="term" value="C:vacuole"/>
    <property type="evidence" value="ECO:0007669"/>
    <property type="project" value="GOC"/>
</dbReference>
<dbReference type="GO" id="GO:0051603">
    <property type="term" value="P:proteolysis involved in protein catabolic process"/>
    <property type="evidence" value="ECO:0007669"/>
    <property type="project" value="TreeGrafter"/>
</dbReference>
<evidence type="ECO:0000256" key="1">
    <source>
        <dbReference type="ARBA" id="ARBA00009941"/>
    </source>
</evidence>
<dbReference type="PANTHER" id="PTHR12000">
    <property type="entry name" value="HEMOGLOBINASE FAMILY MEMBER"/>
    <property type="match status" value="1"/>
</dbReference>
<reference evidence="3" key="1">
    <citation type="submission" date="2012-10" db="EMBL/GenBank/DDBJ databases">
        <title>Immune-Related transcriptome of Coptotermes formosanus Shiraki workers: the defense mechanism.</title>
        <authorList>
            <person name="Hussain A."/>
            <person name="Li Y.F."/>
            <person name="Cheng Y."/>
            <person name="Liu Y."/>
            <person name="Chen C.C."/>
            <person name="Wen S.Y."/>
        </authorList>
    </citation>
    <scope>NUCLEOTIDE SEQUENCE</scope>
</reference>
<dbReference type="Gene3D" id="3.40.50.1460">
    <property type="match status" value="1"/>
</dbReference>
<dbReference type="InterPro" id="IPR001096">
    <property type="entry name" value="Peptidase_C13"/>
</dbReference>
<evidence type="ECO:0000256" key="2">
    <source>
        <dbReference type="PIRSR" id="PIRSR019663-1"/>
    </source>
</evidence>
<dbReference type="PIRSF" id="PIRSF019663">
    <property type="entry name" value="Legumain"/>
    <property type="match status" value="1"/>
</dbReference>
<dbReference type="AlphaFoldDB" id="L0AV39"/>
<feature type="active site" description="Nucleophile" evidence="2">
    <location>
        <position position="165"/>
    </location>
</feature>
<dbReference type="GO" id="GO:0004197">
    <property type="term" value="F:cysteine-type endopeptidase activity"/>
    <property type="evidence" value="ECO:0007669"/>
    <property type="project" value="TreeGrafter"/>
</dbReference>
<dbReference type="EMBL" id="JX915875">
    <property type="protein sequence ID" value="AFZ78841.1"/>
    <property type="molecule type" value="mRNA"/>
</dbReference>
<organism evidence="3">
    <name type="scientific">Coptotermes formosanus</name>
    <name type="common">Formosan subterranean termite</name>
    <dbReference type="NCBI Taxonomy" id="36987"/>
    <lineage>
        <taxon>Eukaryota</taxon>
        <taxon>Metazoa</taxon>
        <taxon>Ecdysozoa</taxon>
        <taxon>Arthropoda</taxon>
        <taxon>Hexapoda</taxon>
        <taxon>Insecta</taxon>
        <taxon>Pterygota</taxon>
        <taxon>Neoptera</taxon>
        <taxon>Polyneoptera</taxon>
        <taxon>Dictyoptera</taxon>
        <taxon>Blattodea</taxon>
        <taxon>Blattoidea</taxon>
        <taxon>Termitoidae</taxon>
        <taxon>Rhinotermitidae</taxon>
        <taxon>Coptotermes</taxon>
    </lineage>
</organism>
<dbReference type="InterPro" id="IPR006594">
    <property type="entry name" value="LisH"/>
</dbReference>
<accession>L0AV39</accession>
<name>L0AV39_COPFO</name>
<evidence type="ECO:0000313" key="3">
    <source>
        <dbReference type="EMBL" id="AFZ78841.1"/>
    </source>
</evidence>
<dbReference type="GO" id="GO:0006624">
    <property type="term" value="P:vacuolar protein processing"/>
    <property type="evidence" value="ECO:0007669"/>
    <property type="project" value="TreeGrafter"/>
</dbReference>
<dbReference type="PROSITE" id="PS50896">
    <property type="entry name" value="LISH"/>
    <property type="match status" value="1"/>
</dbReference>
<feature type="active site" evidence="2">
    <location>
        <position position="121"/>
    </location>
</feature>
<dbReference type="PANTHER" id="PTHR12000:SF42">
    <property type="entry name" value="LEGUMAIN"/>
    <property type="match status" value="1"/>
</dbReference>
<protein>
    <submittedName>
        <fullName evidence="3">Clan CD family C13 asparaginyl endopeptidase-like cysteine peptidase</fullName>
    </submittedName>
</protein>
<dbReference type="FunFam" id="3.40.50.1460:FF:000020">
    <property type="entry name" value="Clan CD, family C13, asparaginyl endopeptidase-like cysteine peptidase"/>
    <property type="match status" value="1"/>
</dbReference>
<dbReference type="Pfam" id="PF01650">
    <property type="entry name" value="Peptidase_C13"/>
    <property type="match status" value="1"/>
</dbReference>
<sequence length="396" mass="44926">MLLILFSFSFSDTFVILFAGSNEFYNYRHQADISTFYTQIFLKSGINPKNIITFAYDDISTSSENPYSGQIFHSLEHKNIYQGSSTINYFGNQVTADNFYSVIQNIPSTASDYLLIYYDNHGGAGTLGVPENCGDYIYADSLGQALLNASSLNKWNKCLFGIEACDSGSIPPSWSSVQNILTITASGPDESSYACTYDSSLDTYLSNEFTNYWLSFLFQNPSGTVQDLWKYISSYMHQSTPQIFGDESILSLPISSFFGTLSSVTNERLINNGEKVDTMKSSHVTYFTLDNLIEKHQSIDVQRKALRTKLLLQLQKKKFKHTLKELIKEADIKNYYFHLKNKDAPVTSDYFDCVRYFTKKYGVVHGDFLPKFRIIKSLASRVAVKYIKEAIDKVIS</sequence>
<dbReference type="PRINTS" id="PR00776">
    <property type="entry name" value="HEMOGLOBNASE"/>
</dbReference>
<proteinExistence type="evidence at transcript level"/>
<comment type="similarity">
    <text evidence="1">Belongs to the peptidase C13 family.</text>
</comment>